<dbReference type="EMBL" id="OX395127">
    <property type="protein sequence ID" value="CAI5767848.1"/>
    <property type="molecule type" value="Genomic_DNA"/>
</dbReference>
<keyword evidence="1" id="KW-0732">Signal</keyword>
<evidence type="ECO:0008006" key="4">
    <source>
        <dbReference type="Google" id="ProtNLM"/>
    </source>
</evidence>
<protein>
    <recommendedName>
        <fullName evidence="4">UPAR/Ly6 domain-containing protein</fullName>
    </recommendedName>
</protein>
<evidence type="ECO:0000313" key="3">
    <source>
        <dbReference type="Proteomes" id="UP001178461"/>
    </source>
</evidence>
<feature type="signal peptide" evidence="1">
    <location>
        <begin position="1"/>
        <end position="20"/>
    </location>
</feature>
<proteinExistence type="predicted"/>
<organism evidence="2 3">
    <name type="scientific">Podarcis lilfordi</name>
    <name type="common">Lilford's wall lizard</name>
    <dbReference type="NCBI Taxonomy" id="74358"/>
    <lineage>
        <taxon>Eukaryota</taxon>
        <taxon>Metazoa</taxon>
        <taxon>Chordata</taxon>
        <taxon>Craniata</taxon>
        <taxon>Vertebrata</taxon>
        <taxon>Euteleostomi</taxon>
        <taxon>Lepidosauria</taxon>
        <taxon>Squamata</taxon>
        <taxon>Bifurcata</taxon>
        <taxon>Unidentata</taxon>
        <taxon>Episquamata</taxon>
        <taxon>Laterata</taxon>
        <taxon>Lacertibaenia</taxon>
        <taxon>Lacertidae</taxon>
        <taxon>Podarcis</taxon>
    </lineage>
</organism>
<keyword evidence="3" id="KW-1185">Reference proteome</keyword>
<accession>A0AA35JZZ7</accession>
<gene>
    <name evidence="2" type="ORF">PODLI_1B031269</name>
</gene>
<evidence type="ECO:0000313" key="2">
    <source>
        <dbReference type="EMBL" id="CAI5767848.1"/>
    </source>
</evidence>
<dbReference type="AlphaFoldDB" id="A0AA35JZZ7"/>
<feature type="chain" id="PRO_5041230981" description="UPAR/Ly6 domain-containing protein" evidence="1">
    <location>
        <begin position="21"/>
        <end position="101"/>
    </location>
</feature>
<evidence type="ECO:0000256" key="1">
    <source>
        <dbReference type="SAM" id="SignalP"/>
    </source>
</evidence>
<name>A0AA35JZZ7_9SAUR</name>
<sequence length="101" mass="11102">MVRALLFATFVLLCLDLSLAERTRCYSCLMNYPGSGCVTGGRACSADLDRGQNCITLHFFHGEQELLRVQGCTRPGIDVCGTEQKSGTSCGLVRLIERKIR</sequence>
<dbReference type="Proteomes" id="UP001178461">
    <property type="component" value="Chromosome 2"/>
</dbReference>
<reference evidence="2" key="1">
    <citation type="submission" date="2022-12" db="EMBL/GenBank/DDBJ databases">
        <authorList>
            <person name="Alioto T."/>
            <person name="Alioto T."/>
            <person name="Gomez Garrido J."/>
        </authorList>
    </citation>
    <scope>NUCLEOTIDE SEQUENCE</scope>
</reference>